<gene>
    <name evidence="1" type="ORF">SAY87_030262</name>
</gene>
<accession>A0AAN7QMV3</accession>
<dbReference type="Proteomes" id="UP001345219">
    <property type="component" value="Chromosome 24"/>
</dbReference>
<organism evidence="1 2">
    <name type="scientific">Trapa incisa</name>
    <dbReference type="NCBI Taxonomy" id="236973"/>
    <lineage>
        <taxon>Eukaryota</taxon>
        <taxon>Viridiplantae</taxon>
        <taxon>Streptophyta</taxon>
        <taxon>Embryophyta</taxon>
        <taxon>Tracheophyta</taxon>
        <taxon>Spermatophyta</taxon>
        <taxon>Magnoliopsida</taxon>
        <taxon>eudicotyledons</taxon>
        <taxon>Gunneridae</taxon>
        <taxon>Pentapetalae</taxon>
        <taxon>rosids</taxon>
        <taxon>malvids</taxon>
        <taxon>Myrtales</taxon>
        <taxon>Lythraceae</taxon>
        <taxon>Trapa</taxon>
    </lineage>
</organism>
<evidence type="ECO:0000313" key="2">
    <source>
        <dbReference type="Proteomes" id="UP001345219"/>
    </source>
</evidence>
<sequence length="78" mass="8446">MGAASSLSLHHWSRAIHLESPSPSGKPYLVHRFSTTRVGGVVLKEDIVVIGDGIAGLATFLSLHRFHGVIPFSLWIVD</sequence>
<evidence type="ECO:0000313" key="1">
    <source>
        <dbReference type="EMBL" id="KAK4769730.1"/>
    </source>
</evidence>
<reference evidence="1 2" key="1">
    <citation type="journal article" date="2023" name="Hortic Res">
        <title>Pangenome of water caltrop reveals structural variations and asymmetric subgenome divergence after allopolyploidization.</title>
        <authorList>
            <person name="Zhang X."/>
            <person name="Chen Y."/>
            <person name="Wang L."/>
            <person name="Yuan Y."/>
            <person name="Fang M."/>
            <person name="Shi L."/>
            <person name="Lu R."/>
            <person name="Comes H.P."/>
            <person name="Ma Y."/>
            <person name="Chen Y."/>
            <person name="Huang G."/>
            <person name="Zhou Y."/>
            <person name="Zheng Z."/>
            <person name="Qiu Y."/>
        </authorList>
    </citation>
    <scope>NUCLEOTIDE SEQUENCE [LARGE SCALE GENOMIC DNA]</scope>
    <source>
        <tissue evidence="1">Roots</tissue>
    </source>
</reference>
<keyword evidence="2" id="KW-1185">Reference proteome</keyword>
<comment type="caution">
    <text evidence="1">The sequence shown here is derived from an EMBL/GenBank/DDBJ whole genome shotgun (WGS) entry which is preliminary data.</text>
</comment>
<name>A0AAN7QMV3_9MYRT</name>
<dbReference type="AlphaFoldDB" id="A0AAN7QMV3"/>
<protein>
    <submittedName>
        <fullName evidence="1">Uncharacterized protein</fullName>
    </submittedName>
</protein>
<proteinExistence type="predicted"/>
<dbReference type="EMBL" id="JAXIOK010000005">
    <property type="protein sequence ID" value="KAK4769730.1"/>
    <property type="molecule type" value="Genomic_DNA"/>
</dbReference>